<dbReference type="PANTHER" id="PTHR30353">
    <property type="entry name" value="INNER MEMBRANE PROTEIN DEDA-RELATED"/>
    <property type="match status" value="1"/>
</dbReference>
<dbReference type="EMBL" id="RAXV01000004">
    <property type="protein sequence ID" value="RKG33523.1"/>
    <property type="molecule type" value="Genomic_DNA"/>
</dbReference>
<feature type="transmembrane region" description="Helical" evidence="7">
    <location>
        <begin position="21"/>
        <end position="43"/>
    </location>
</feature>
<dbReference type="InterPro" id="IPR032818">
    <property type="entry name" value="DedA-like"/>
</dbReference>
<feature type="domain" description="VTT" evidence="8">
    <location>
        <begin position="43"/>
        <end position="168"/>
    </location>
</feature>
<evidence type="ECO:0000256" key="6">
    <source>
        <dbReference type="ARBA" id="ARBA00023136"/>
    </source>
</evidence>
<evidence type="ECO:0000256" key="7">
    <source>
        <dbReference type="RuleBase" id="RU367016"/>
    </source>
</evidence>
<reference evidence="9 10" key="1">
    <citation type="submission" date="2018-09" db="EMBL/GenBank/DDBJ databases">
        <title>The draft genome of Acinetobacter spp. strains.</title>
        <authorList>
            <person name="Qin J."/>
            <person name="Feng Y."/>
            <person name="Zong Z."/>
        </authorList>
    </citation>
    <scope>NUCLEOTIDE SEQUENCE [LARGE SCALE GENOMIC DNA]</scope>
    <source>
        <strain evidence="9 10">WCHAc060012</strain>
    </source>
</reference>
<keyword evidence="4 7" id="KW-0812">Transmembrane</keyword>
<evidence type="ECO:0000313" key="9">
    <source>
        <dbReference type="EMBL" id="RKG33523.1"/>
    </source>
</evidence>
<dbReference type="PANTHER" id="PTHR30353:SF0">
    <property type="entry name" value="TRANSMEMBRANE PROTEIN"/>
    <property type="match status" value="1"/>
</dbReference>
<protein>
    <recommendedName>
        <fullName evidence="8">VTT domain-containing protein</fullName>
    </recommendedName>
</protein>
<keyword evidence="10" id="KW-1185">Reference proteome</keyword>
<feature type="transmembrane region" description="Helical" evidence="7">
    <location>
        <begin position="150"/>
        <end position="170"/>
    </location>
</feature>
<dbReference type="GO" id="GO:0005886">
    <property type="term" value="C:plasma membrane"/>
    <property type="evidence" value="ECO:0007669"/>
    <property type="project" value="UniProtKB-SubCell"/>
</dbReference>
<dbReference type="AlphaFoldDB" id="A0A3A8EYJ1"/>
<keyword evidence="5 7" id="KW-1133">Transmembrane helix</keyword>
<evidence type="ECO:0000256" key="3">
    <source>
        <dbReference type="ARBA" id="ARBA00022475"/>
    </source>
</evidence>
<accession>A0A3A8EYJ1</accession>
<evidence type="ECO:0000256" key="5">
    <source>
        <dbReference type="ARBA" id="ARBA00022989"/>
    </source>
</evidence>
<evidence type="ECO:0000256" key="4">
    <source>
        <dbReference type="ARBA" id="ARBA00022692"/>
    </source>
</evidence>
<sequence>MIDFLLNLEQWLPMLLEQYGIWIYAILFLVIFAETGSVFMFFLPGDSLLLAIGALCSTTEVIHLHYMISMLFVASVLGYSVNYYTGSILGLKYFNKHSRYFKPEYLVKTNQYFMKHGGKTILVARFVPFVRSFAPFAAGSARMNFAMFTFYNVAGGMLWIGLLLGAGYGLGHTVWAVADLVP</sequence>
<dbReference type="InterPro" id="IPR032816">
    <property type="entry name" value="VTT_dom"/>
</dbReference>
<dbReference type="OrthoDB" id="9813426at2"/>
<dbReference type="Proteomes" id="UP000282388">
    <property type="component" value="Unassembled WGS sequence"/>
</dbReference>
<comment type="caution">
    <text evidence="7">Lacks conserved residue(s) required for the propagation of feature annotation.</text>
</comment>
<feature type="transmembrane region" description="Helical" evidence="7">
    <location>
        <begin position="63"/>
        <end position="84"/>
    </location>
</feature>
<gene>
    <name evidence="9" type="ORF">D7V32_03395</name>
</gene>
<evidence type="ECO:0000259" key="8">
    <source>
        <dbReference type="Pfam" id="PF09335"/>
    </source>
</evidence>
<comment type="similarity">
    <text evidence="2 7">Belongs to the DedA family.</text>
</comment>
<dbReference type="Pfam" id="PF09335">
    <property type="entry name" value="VTT_dom"/>
    <property type="match status" value="1"/>
</dbReference>
<keyword evidence="6 7" id="KW-0472">Membrane</keyword>
<evidence type="ECO:0000313" key="10">
    <source>
        <dbReference type="Proteomes" id="UP000282388"/>
    </source>
</evidence>
<name>A0A3A8EYJ1_9GAMM</name>
<evidence type="ECO:0000256" key="2">
    <source>
        <dbReference type="ARBA" id="ARBA00010792"/>
    </source>
</evidence>
<comment type="caution">
    <text evidence="9">The sequence shown here is derived from an EMBL/GenBank/DDBJ whole genome shotgun (WGS) entry which is preliminary data.</text>
</comment>
<evidence type="ECO:0000256" key="1">
    <source>
        <dbReference type="ARBA" id="ARBA00004651"/>
    </source>
</evidence>
<proteinExistence type="inferred from homology"/>
<comment type="subcellular location">
    <subcellularLocation>
        <location evidence="1 7">Cell membrane</location>
        <topology evidence="1 7">Multi-pass membrane protein</topology>
    </subcellularLocation>
</comment>
<dbReference type="RefSeq" id="WP_120401512.1">
    <property type="nucleotide sequence ID" value="NZ_RAXV01000004.1"/>
</dbReference>
<keyword evidence="3 7" id="KW-1003">Cell membrane</keyword>
<organism evidence="9 10">
    <name type="scientific">Acinetobacter tianfuensis</name>
    <dbReference type="NCBI Taxonomy" id="2419603"/>
    <lineage>
        <taxon>Bacteria</taxon>
        <taxon>Pseudomonadati</taxon>
        <taxon>Pseudomonadota</taxon>
        <taxon>Gammaproteobacteria</taxon>
        <taxon>Moraxellales</taxon>
        <taxon>Moraxellaceae</taxon>
        <taxon>Acinetobacter</taxon>
    </lineage>
</organism>